<evidence type="ECO:0000256" key="1">
    <source>
        <dbReference type="SAM" id="MobiDB-lite"/>
    </source>
</evidence>
<evidence type="ECO:0000313" key="3">
    <source>
        <dbReference type="WBParaSite" id="GPLIN_000909900"/>
    </source>
</evidence>
<dbReference type="AlphaFoldDB" id="A0A183C8A3"/>
<feature type="region of interest" description="Disordered" evidence="1">
    <location>
        <begin position="14"/>
        <end position="71"/>
    </location>
</feature>
<reference evidence="2" key="2">
    <citation type="submission" date="2014-05" db="EMBL/GenBank/DDBJ databases">
        <title>The genome and life-stage specific transcriptomes of Globodera pallida elucidate key aspects of plant parasitism by a cyst nematode.</title>
        <authorList>
            <person name="Cotton J.A."/>
            <person name="Lilley C.J."/>
            <person name="Jones L.M."/>
            <person name="Kikuchi T."/>
            <person name="Reid A.J."/>
            <person name="Thorpe P."/>
            <person name="Tsai I.J."/>
            <person name="Beasley H."/>
            <person name="Blok V."/>
            <person name="Cock P.J.A."/>
            <person name="Van den Akker S.E."/>
            <person name="Holroyd N."/>
            <person name="Hunt M."/>
            <person name="Mantelin S."/>
            <person name="Naghra H."/>
            <person name="Pain A."/>
            <person name="Palomares-Rius J.E."/>
            <person name="Zarowiecki M."/>
            <person name="Berriman M."/>
            <person name="Jones J.T."/>
            <person name="Urwin P.E."/>
        </authorList>
    </citation>
    <scope>NUCLEOTIDE SEQUENCE [LARGE SCALE GENOMIC DNA]</scope>
    <source>
        <strain evidence="2">Lindley</strain>
    </source>
</reference>
<reference evidence="2" key="1">
    <citation type="submission" date="2013-12" db="EMBL/GenBank/DDBJ databases">
        <authorList>
            <person name="Aslett M."/>
        </authorList>
    </citation>
    <scope>NUCLEOTIDE SEQUENCE [LARGE SCALE GENOMIC DNA]</scope>
    <source>
        <strain evidence="2">Lindley</strain>
    </source>
</reference>
<evidence type="ECO:0000313" key="2">
    <source>
        <dbReference type="Proteomes" id="UP000050741"/>
    </source>
</evidence>
<protein>
    <submittedName>
        <fullName evidence="3">Multicopper oxidase</fullName>
    </submittedName>
</protein>
<sequence length="71" mass="7648">MNAIPLASLMIPYSTKEQPDMANPDMANPDMANPDMANPDMANPDMEIPDFPATEGSGSNPTRNLKKKLAT</sequence>
<name>A0A183C8A3_GLOPA</name>
<dbReference type="Proteomes" id="UP000050741">
    <property type="component" value="Unassembled WGS sequence"/>
</dbReference>
<organism evidence="2 3">
    <name type="scientific">Globodera pallida</name>
    <name type="common">Potato cyst nematode worm</name>
    <name type="synonym">Heterodera pallida</name>
    <dbReference type="NCBI Taxonomy" id="36090"/>
    <lineage>
        <taxon>Eukaryota</taxon>
        <taxon>Metazoa</taxon>
        <taxon>Ecdysozoa</taxon>
        <taxon>Nematoda</taxon>
        <taxon>Chromadorea</taxon>
        <taxon>Rhabditida</taxon>
        <taxon>Tylenchina</taxon>
        <taxon>Tylenchomorpha</taxon>
        <taxon>Tylenchoidea</taxon>
        <taxon>Heteroderidae</taxon>
        <taxon>Heteroderinae</taxon>
        <taxon>Globodera</taxon>
    </lineage>
</organism>
<reference evidence="3" key="3">
    <citation type="submission" date="2016-06" db="UniProtKB">
        <authorList>
            <consortium name="WormBaseParasite"/>
        </authorList>
    </citation>
    <scope>IDENTIFICATION</scope>
</reference>
<proteinExistence type="predicted"/>
<keyword evidence="2" id="KW-1185">Reference proteome</keyword>
<accession>A0A183C8A3</accession>
<dbReference type="WBParaSite" id="GPLIN_000909900">
    <property type="protein sequence ID" value="GPLIN_000909900"/>
    <property type="gene ID" value="GPLIN_000909900"/>
</dbReference>